<keyword evidence="5" id="KW-0535">Nitrogen fixation</keyword>
<comment type="subunit">
    <text evidence="3">Homotrimer; associates with NifD.</text>
</comment>
<reference evidence="6 7" key="1">
    <citation type="submission" date="2023-11" db="EMBL/GenBank/DDBJ databases">
        <title>Plant-associative lifestyle of Vibrio porteresiae and its evolutionary dynamics.</title>
        <authorList>
            <person name="Rameshkumar N."/>
            <person name="Kirti K."/>
        </authorList>
    </citation>
    <scope>NUCLEOTIDE SEQUENCE [LARGE SCALE GENOMIC DNA]</scope>
    <source>
        <strain evidence="6 7">MSSRF60</strain>
    </source>
</reference>
<evidence type="ECO:0000256" key="1">
    <source>
        <dbReference type="ARBA" id="ARBA00002247"/>
    </source>
</evidence>
<evidence type="ECO:0000313" key="6">
    <source>
        <dbReference type="EMBL" id="MDW6019635.1"/>
    </source>
</evidence>
<keyword evidence="7" id="KW-1185">Reference proteome</keyword>
<accession>A0ABU4IQA1</accession>
<dbReference type="Pfam" id="PF03206">
    <property type="entry name" value="NifW"/>
    <property type="match status" value="1"/>
</dbReference>
<protein>
    <recommendedName>
        <fullName evidence="4">Nitrogenase-stabilizing/protective protein NifW</fullName>
    </recommendedName>
</protein>
<gene>
    <name evidence="6" type="ORF">SBW85_18195</name>
</gene>
<evidence type="ECO:0000256" key="4">
    <source>
        <dbReference type="ARBA" id="ARBA00016274"/>
    </source>
</evidence>
<evidence type="ECO:0000256" key="5">
    <source>
        <dbReference type="ARBA" id="ARBA00023231"/>
    </source>
</evidence>
<dbReference type="InterPro" id="IPR004893">
    <property type="entry name" value="NifW"/>
</dbReference>
<name>A0ABU4IQA1_9VIBR</name>
<comment type="similarity">
    <text evidence="2">Belongs to the NifW family.</text>
</comment>
<comment type="function">
    <text evidence="1">May protect the nitrogenase Fe-Mo protein from oxidative damage.</text>
</comment>
<dbReference type="Proteomes" id="UP001272325">
    <property type="component" value="Unassembled WGS sequence"/>
</dbReference>
<evidence type="ECO:0000256" key="2">
    <source>
        <dbReference type="ARBA" id="ARBA00008351"/>
    </source>
</evidence>
<organism evidence="6 7">
    <name type="scientific">Vibrio plantisponsor</name>
    <dbReference type="NCBI Taxonomy" id="664643"/>
    <lineage>
        <taxon>Bacteria</taxon>
        <taxon>Pseudomonadati</taxon>
        <taxon>Pseudomonadota</taxon>
        <taxon>Gammaproteobacteria</taxon>
        <taxon>Vibrionales</taxon>
        <taxon>Vibrionaceae</taxon>
        <taxon>Vibrio</taxon>
    </lineage>
</organism>
<dbReference type="RefSeq" id="WP_171136985.1">
    <property type="nucleotide sequence ID" value="NZ_AP024894.1"/>
</dbReference>
<evidence type="ECO:0000313" key="7">
    <source>
        <dbReference type="Proteomes" id="UP001272325"/>
    </source>
</evidence>
<comment type="caution">
    <text evidence="6">The sequence shown here is derived from an EMBL/GenBank/DDBJ whole genome shotgun (WGS) entry which is preliminary data.</text>
</comment>
<sequence>MYLELESDFTEQLALLETAEDFLDYFVVDYDPELVEKKHIPLLRLFQKLLACKPNADYATYQKSLRLAYKQISLGHEPMISAGGCASCASDCSESGEQE</sequence>
<proteinExistence type="inferred from homology"/>
<dbReference type="EMBL" id="JAWRCN010000002">
    <property type="protein sequence ID" value="MDW6019635.1"/>
    <property type="molecule type" value="Genomic_DNA"/>
</dbReference>
<evidence type="ECO:0000256" key="3">
    <source>
        <dbReference type="ARBA" id="ARBA00011284"/>
    </source>
</evidence>